<gene>
    <name evidence="1" type="ORF">JG688_00018124</name>
</gene>
<dbReference type="AlphaFoldDB" id="A0A8J5IRU9"/>
<comment type="caution">
    <text evidence="1">The sequence shown here is derived from an EMBL/GenBank/DDBJ whole genome shotgun (WGS) entry which is preliminary data.</text>
</comment>
<keyword evidence="2" id="KW-1185">Reference proteome</keyword>
<sequence length="55" mass="6161">MRQDSRNLASVLHAKKTRTAVAHSPCYFSSVWLEASRSQPCYWSPSCTCAFCTCS</sequence>
<dbReference type="EMBL" id="JAENGY010003106">
    <property type="protein sequence ID" value="KAG6942433.1"/>
    <property type="molecule type" value="Genomic_DNA"/>
</dbReference>
<organism evidence="1 2">
    <name type="scientific">Phytophthora aleatoria</name>
    <dbReference type="NCBI Taxonomy" id="2496075"/>
    <lineage>
        <taxon>Eukaryota</taxon>
        <taxon>Sar</taxon>
        <taxon>Stramenopiles</taxon>
        <taxon>Oomycota</taxon>
        <taxon>Peronosporomycetes</taxon>
        <taxon>Peronosporales</taxon>
        <taxon>Peronosporaceae</taxon>
        <taxon>Phytophthora</taxon>
    </lineage>
</organism>
<evidence type="ECO:0000313" key="1">
    <source>
        <dbReference type="EMBL" id="KAG6942433.1"/>
    </source>
</evidence>
<evidence type="ECO:0000313" key="2">
    <source>
        <dbReference type="Proteomes" id="UP000709295"/>
    </source>
</evidence>
<proteinExistence type="predicted"/>
<protein>
    <submittedName>
        <fullName evidence="1">Uncharacterized protein</fullName>
    </submittedName>
</protein>
<reference evidence="1" key="1">
    <citation type="submission" date="2021-01" db="EMBL/GenBank/DDBJ databases">
        <title>Phytophthora aleatoria, a newly-described species from Pinus radiata is distinct from Phytophthora cactorum isolates based on comparative genomics.</title>
        <authorList>
            <person name="Mcdougal R."/>
            <person name="Panda P."/>
            <person name="Williams N."/>
            <person name="Studholme D.J."/>
        </authorList>
    </citation>
    <scope>NUCLEOTIDE SEQUENCE</scope>
    <source>
        <strain evidence="1">NZFS 4037</strain>
    </source>
</reference>
<dbReference type="Proteomes" id="UP000709295">
    <property type="component" value="Unassembled WGS sequence"/>
</dbReference>
<name>A0A8J5IRU9_9STRA</name>
<accession>A0A8J5IRU9</accession>